<keyword evidence="1" id="KW-0472">Membrane</keyword>
<feature type="transmembrane region" description="Helical" evidence="1">
    <location>
        <begin position="267"/>
        <end position="288"/>
    </location>
</feature>
<evidence type="ECO:0000259" key="2">
    <source>
        <dbReference type="Pfam" id="PF14219"/>
    </source>
</evidence>
<sequence length="319" mass="33532">MSQPAPAQGVPTPPPNCPRCGRAAPPGAGPFCLRCGRYLAAPRWVAEPPVSGLPVPLPRMRPRYTGPPRYQVPPRWGFAPAPWPVEDDPGPVPAIVGVRSVAPTLISVLRVTAAVAVVAAGAEIWRYLLLLASRSEALSASAVAASDTLVVGAAWLATVLAVPAGTLFVLWSIRASRAAADRAGRVPSRSARAIVLGWVVPGLNLSVPGSVMAEIEHGGLDRPPDERPRPSRLVLVWWALWGSGLLFAALVLALSFRSGVQAMADGVLLHALVDLLAAATAVVSVRLVDRLTRLLSPPRVVRRELVVAVHPRSVTATPS</sequence>
<feature type="transmembrane region" description="Helical" evidence="1">
    <location>
        <begin position="235"/>
        <end position="255"/>
    </location>
</feature>
<accession>A0ABX1SIS5</accession>
<feature type="transmembrane region" description="Helical" evidence="1">
    <location>
        <begin position="149"/>
        <end position="173"/>
    </location>
</feature>
<name>A0ABX1SIS5_9PSEU</name>
<dbReference type="EMBL" id="JAAXLA010000086">
    <property type="protein sequence ID" value="NMI01485.1"/>
    <property type="molecule type" value="Genomic_DNA"/>
</dbReference>
<feature type="transmembrane region" description="Helical" evidence="1">
    <location>
        <begin position="108"/>
        <end position="129"/>
    </location>
</feature>
<keyword evidence="1" id="KW-1133">Transmembrane helix</keyword>
<keyword evidence="1" id="KW-0812">Transmembrane</keyword>
<organism evidence="3 4">
    <name type="scientific">Pseudonocardia acidicola</name>
    <dbReference type="NCBI Taxonomy" id="2724939"/>
    <lineage>
        <taxon>Bacteria</taxon>
        <taxon>Bacillati</taxon>
        <taxon>Actinomycetota</taxon>
        <taxon>Actinomycetes</taxon>
        <taxon>Pseudonocardiales</taxon>
        <taxon>Pseudonocardiaceae</taxon>
        <taxon>Pseudonocardia</taxon>
    </lineage>
</organism>
<protein>
    <submittedName>
        <fullName evidence="3">DUF4328 domain-containing protein</fullName>
    </submittedName>
</protein>
<reference evidence="3 4" key="1">
    <citation type="submission" date="2020-04" db="EMBL/GenBank/DDBJ databases">
        <authorList>
            <person name="Klaysubun C."/>
            <person name="Duangmal K."/>
            <person name="Lipun K."/>
        </authorList>
    </citation>
    <scope>NUCLEOTIDE SEQUENCE [LARGE SCALE GENOMIC DNA]</scope>
    <source>
        <strain evidence="3 4">K10HN5</strain>
    </source>
</reference>
<evidence type="ECO:0000256" key="1">
    <source>
        <dbReference type="SAM" id="Phobius"/>
    </source>
</evidence>
<keyword evidence="4" id="KW-1185">Reference proteome</keyword>
<evidence type="ECO:0000313" key="3">
    <source>
        <dbReference type="EMBL" id="NMI01485.1"/>
    </source>
</evidence>
<proteinExistence type="predicted"/>
<feature type="domain" description="DUF4328" evidence="2">
    <location>
        <begin position="134"/>
        <end position="293"/>
    </location>
</feature>
<dbReference type="InterPro" id="IPR025565">
    <property type="entry name" value="DUF4328"/>
</dbReference>
<dbReference type="RefSeq" id="WP_169384940.1">
    <property type="nucleotide sequence ID" value="NZ_JAAXLA010000086.1"/>
</dbReference>
<gene>
    <name evidence="3" type="ORF">HF526_29940</name>
</gene>
<comment type="caution">
    <text evidence="3">The sequence shown here is derived from an EMBL/GenBank/DDBJ whole genome shotgun (WGS) entry which is preliminary data.</text>
</comment>
<dbReference type="Proteomes" id="UP000820669">
    <property type="component" value="Unassembled WGS sequence"/>
</dbReference>
<dbReference type="Pfam" id="PF14219">
    <property type="entry name" value="DUF4328"/>
    <property type="match status" value="1"/>
</dbReference>
<evidence type="ECO:0000313" key="4">
    <source>
        <dbReference type="Proteomes" id="UP000820669"/>
    </source>
</evidence>